<protein>
    <submittedName>
        <fullName evidence="1">Sigma-54 dependent transcriptional regulator</fullName>
    </submittedName>
</protein>
<keyword evidence="2" id="KW-1185">Reference proteome</keyword>
<organism evidence="1 2">
    <name type="scientific">Antarcticirhabdus aurantiaca</name>
    <dbReference type="NCBI Taxonomy" id="2606717"/>
    <lineage>
        <taxon>Bacteria</taxon>
        <taxon>Pseudomonadati</taxon>
        <taxon>Pseudomonadota</taxon>
        <taxon>Alphaproteobacteria</taxon>
        <taxon>Hyphomicrobiales</taxon>
        <taxon>Aurantimonadaceae</taxon>
        <taxon>Antarcticirhabdus</taxon>
    </lineage>
</organism>
<reference evidence="1" key="1">
    <citation type="submission" date="2022-11" db="EMBL/GenBank/DDBJ databases">
        <title>beta-Carotene-producing bacterium, Jeongeuplla avenae sp. nov., alleviates the salt stress of Arabidopsis seedlings.</title>
        <authorList>
            <person name="Jiang L."/>
            <person name="Lee J."/>
        </authorList>
    </citation>
    <scope>NUCLEOTIDE SEQUENCE</scope>
    <source>
        <strain evidence="1">DY_R2A_6</strain>
    </source>
</reference>
<gene>
    <name evidence="1" type="ORF">OXU80_17515</name>
</gene>
<dbReference type="EMBL" id="CP113520">
    <property type="protein sequence ID" value="WAJ31515.1"/>
    <property type="molecule type" value="Genomic_DNA"/>
</dbReference>
<proteinExistence type="predicted"/>
<name>A0ACD4NXH4_9HYPH</name>
<evidence type="ECO:0000313" key="2">
    <source>
        <dbReference type="Proteomes" id="UP001163223"/>
    </source>
</evidence>
<evidence type="ECO:0000313" key="1">
    <source>
        <dbReference type="EMBL" id="WAJ31515.1"/>
    </source>
</evidence>
<accession>A0ACD4NXH4</accession>
<dbReference type="Proteomes" id="UP001163223">
    <property type="component" value="Chromosome"/>
</dbReference>
<sequence>MVGARRVSLVEDDPIMGEALVQRLTLEGHTVDWWHDGGAAILGMAATRPDVVLCDIRLPDVTGEDVFNRTASTLSAPFIFITAHSDIEQAVRLMRQGGADYLTKPFEIGHLVSRINAVARRAPEVPTGALGVSEAMVGVELLLRRVADRRFPVLLTGETGVGKEVCARFLQHASKAASAPFVAVNCAAIPAELLESELFGHERGSFSGAATRHLGHAERAREGILFLDEIGEMPLHLQAKMLRLLGERTFHRVGGEQPVEFAGRVVAATNRDLAAAVRAGTFREDLLYRINVVTVDVPPLRERSADVGWLADRLFEDLNERSETGLLGISRHAKEMAARHPWPGNVRELRNRIERAIALADGEWISARDLFPERATASGGGDADVMTLSQVRDEAERREIERGLRSTKGQVAEAARRLGVSRTTLWEKMRRLGIKDSGTSD</sequence>